<reference evidence="2" key="1">
    <citation type="journal article" date="2020" name="Nature">
        <title>Giant virus diversity and host interactions through global metagenomics.</title>
        <authorList>
            <person name="Schulz F."/>
            <person name="Roux S."/>
            <person name="Paez-Espino D."/>
            <person name="Jungbluth S."/>
            <person name="Walsh D.A."/>
            <person name="Denef V.J."/>
            <person name="McMahon K.D."/>
            <person name="Konstantinidis K.T."/>
            <person name="Eloe-Fadrosh E.A."/>
            <person name="Kyrpides N.C."/>
            <person name="Woyke T."/>
        </authorList>
    </citation>
    <scope>NUCLEOTIDE SEQUENCE</scope>
    <source>
        <strain evidence="2">GVMAG-M-3300021185-45</strain>
    </source>
</reference>
<dbReference type="EMBL" id="MN739427">
    <property type="protein sequence ID" value="QHT04351.1"/>
    <property type="molecule type" value="Genomic_DNA"/>
</dbReference>
<accession>A0A6C0CIN4</accession>
<proteinExistence type="predicted"/>
<feature type="compositionally biased region" description="Polar residues" evidence="1">
    <location>
        <begin position="412"/>
        <end position="428"/>
    </location>
</feature>
<evidence type="ECO:0000256" key="1">
    <source>
        <dbReference type="SAM" id="MobiDB-lite"/>
    </source>
</evidence>
<feature type="compositionally biased region" description="Acidic residues" evidence="1">
    <location>
        <begin position="400"/>
        <end position="409"/>
    </location>
</feature>
<feature type="compositionally biased region" description="Basic and acidic residues" evidence="1">
    <location>
        <begin position="445"/>
        <end position="464"/>
    </location>
</feature>
<feature type="compositionally biased region" description="Basic residues" evidence="1">
    <location>
        <begin position="430"/>
        <end position="444"/>
    </location>
</feature>
<evidence type="ECO:0000313" key="2">
    <source>
        <dbReference type="EMBL" id="QHT04351.1"/>
    </source>
</evidence>
<organism evidence="2">
    <name type="scientific">viral metagenome</name>
    <dbReference type="NCBI Taxonomy" id="1070528"/>
    <lineage>
        <taxon>unclassified sequences</taxon>
        <taxon>metagenomes</taxon>
        <taxon>organismal metagenomes</taxon>
    </lineage>
</organism>
<name>A0A6C0CIN4_9ZZZZ</name>
<protein>
    <submittedName>
        <fullName evidence="2">Uncharacterized protein</fullName>
    </submittedName>
</protein>
<feature type="region of interest" description="Disordered" evidence="1">
    <location>
        <begin position="400"/>
        <end position="464"/>
    </location>
</feature>
<dbReference type="AlphaFoldDB" id="A0A6C0CIN4"/>
<sequence>MDDKLIKVKLVFDNVKEMRSEISILFDSLDGRIKKLKEMYSEFVTYTRSIKTADVKSFIFSLDSFYFQTSLLQKEFDYLKDYYGIIVNRMYGEYYKLLKLITDFVDKSMIDNKLNEILKNKKYPKYDDLDDAKQYPFDLILQLNEDIITVVNYLINVLRDKEASLKQYTTNQNYGLNVNNFVSTYNYEVVVLQEQINLYEKYLEFFYHVHEKLLKRLITKISVLEAQLNTDIKFEGGLLSKKKDKKTLFKDLNISALSQSTQRDLRKSIVGNSPHNSNCSEIDSDEAFVSIESVHPVEEEITMYDTPSPIKNSYSSENDKESVAKQIFEKHNLTVDEEKQINNVRISRSESFELLNTCNTNISDNIIDEIPQHNHDAETIVNTVIDRLIDNSIEICHYVDDEDGDDDDRETISSQTDSFSNSDNAELTSKQKKNAKKRQKKKEKAQKEKEEYELIEQMKNENND</sequence>